<dbReference type="Proteomes" id="UP001281614">
    <property type="component" value="Unassembled WGS sequence"/>
</dbReference>
<protein>
    <submittedName>
        <fullName evidence="2">Uncharacterized protein</fullName>
    </submittedName>
</protein>
<dbReference type="EMBL" id="VYYT01000666">
    <property type="protein sequence ID" value="KAK2730379.1"/>
    <property type="molecule type" value="Genomic_DNA"/>
</dbReference>
<evidence type="ECO:0000313" key="2">
    <source>
        <dbReference type="EMBL" id="KAK2730379.1"/>
    </source>
</evidence>
<evidence type="ECO:0000256" key="1">
    <source>
        <dbReference type="SAM" id="MobiDB-lite"/>
    </source>
</evidence>
<feature type="compositionally biased region" description="Gly residues" evidence="1">
    <location>
        <begin position="228"/>
        <end position="238"/>
    </location>
</feature>
<keyword evidence="3" id="KW-1185">Reference proteome</keyword>
<feature type="compositionally biased region" description="Polar residues" evidence="1">
    <location>
        <begin position="218"/>
        <end position="227"/>
    </location>
</feature>
<dbReference type="AlphaFoldDB" id="A0AAE0CYU4"/>
<name>A0AAE0CYU4_COLKA</name>
<proteinExistence type="predicted"/>
<gene>
    <name evidence="2" type="ORF">CKAH01_09493</name>
</gene>
<comment type="caution">
    <text evidence="2">The sequence shown here is derived from an EMBL/GenBank/DDBJ whole genome shotgun (WGS) entry which is preliminary data.</text>
</comment>
<feature type="region of interest" description="Disordered" evidence="1">
    <location>
        <begin position="204"/>
        <end position="238"/>
    </location>
</feature>
<organism evidence="2 3">
    <name type="scientific">Colletotrichum kahawae</name>
    <name type="common">Coffee berry disease fungus</name>
    <dbReference type="NCBI Taxonomy" id="34407"/>
    <lineage>
        <taxon>Eukaryota</taxon>
        <taxon>Fungi</taxon>
        <taxon>Dikarya</taxon>
        <taxon>Ascomycota</taxon>
        <taxon>Pezizomycotina</taxon>
        <taxon>Sordariomycetes</taxon>
        <taxon>Hypocreomycetidae</taxon>
        <taxon>Glomerellales</taxon>
        <taxon>Glomerellaceae</taxon>
        <taxon>Colletotrichum</taxon>
        <taxon>Colletotrichum gloeosporioides species complex</taxon>
    </lineage>
</organism>
<reference evidence="2" key="1">
    <citation type="submission" date="2023-02" db="EMBL/GenBank/DDBJ databases">
        <title>Colletotrichum kahawae CIFC_Que2 genome sequencing and assembly.</title>
        <authorList>
            <person name="Baroncelli R."/>
        </authorList>
    </citation>
    <scope>NUCLEOTIDE SEQUENCE</scope>
    <source>
        <strain evidence="2">CIFC_Que2</strain>
    </source>
</reference>
<evidence type="ECO:0000313" key="3">
    <source>
        <dbReference type="Proteomes" id="UP001281614"/>
    </source>
</evidence>
<sequence>MCWPQENFVVFAKRDPRSAQGSDVPSAVLTQVEAAAKRREEVGSGSEDSATQADALSKHLALPRRRHGRGAGGVLRGGHSAPEREREREREDVGFHVLDRCSQLLTAILSKVRQDQIVLNILLRPNPAWERLGRQGRAPMESAQGVAGARVMRISSSAGGPRTATNTGLCQPSRGIRFTKRRRILAAAANANCPGKIWLKVEKSGREWRRKSRRPGGQVSNAQRSTSGGNGAGESRGR</sequence>
<accession>A0AAE0CYU4</accession>
<feature type="region of interest" description="Disordered" evidence="1">
    <location>
        <begin position="35"/>
        <end position="89"/>
    </location>
</feature>